<evidence type="ECO:0000313" key="3">
    <source>
        <dbReference type="EMBL" id="MPM41166.1"/>
    </source>
</evidence>
<dbReference type="SUPFAM" id="SSF53335">
    <property type="entry name" value="S-adenosyl-L-methionine-dependent methyltransferases"/>
    <property type="match status" value="1"/>
</dbReference>
<dbReference type="GO" id="GO:0003676">
    <property type="term" value="F:nucleic acid binding"/>
    <property type="evidence" value="ECO:0007669"/>
    <property type="project" value="InterPro"/>
</dbReference>
<comment type="caution">
    <text evidence="3">The sequence shown here is derived from an EMBL/GenBank/DDBJ whole genome shotgun (WGS) entry which is preliminary data.</text>
</comment>
<dbReference type="Pfam" id="PF03602">
    <property type="entry name" value="Cons_hypoth95"/>
    <property type="match status" value="1"/>
</dbReference>
<name>A0A644ZJW3_9ZZZZ</name>
<gene>
    <name evidence="3" type="primary">rsmD_21</name>
    <name evidence="3" type="ORF">SDC9_87816</name>
</gene>
<dbReference type="Gene3D" id="3.40.50.150">
    <property type="entry name" value="Vaccinia Virus protein VP39"/>
    <property type="match status" value="1"/>
</dbReference>
<dbReference type="PANTHER" id="PTHR43542:SF1">
    <property type="entry name" value="METHYLTRANSFERASE"/>
    <property type="match status" value="1"/>
</dbReference>
<reference evidence="3" key="1">
    <citation type="submission" date="2019-08" db="EMBL/GenBank/DDBJ databases">
        <authorList>
            <person name="Kucharzyk K."/>
            <person name="Murdoch R.W."/>
            <person name="Higgins S."/>
            <person name="Loffler F."/>
        </authorList>
    </citation>
    <scope>NUCLEOTIDE SEQUENCE</scope>
</reference>
<dbReference type="CDD" id="cd02440">
    <property type="entry name" value="AdoMet_MTases"/>
    <property type="match status" value="1"/>
</dbReference>
<dbReference type="PANTHER" id="PTHR43542">
    <property type="entry name" value="METHYLTRANSFERASE"/>
    <property type="match status" value="1"/>
</dbReference>
<dbReference type="GO" id="GO:0052913">
    <property type="term" value="F:16S rRNA (guanine(966)-N(2))-methyltransferase activity"/>
    <property type="evidence" value="ECO:0007669"/>
    <property type="project" value="UniProtKB-EC"/>
</dbReference>
<accession>A0A644ZJW3</accession>
<dbReference type="NCBIfam" id="TIGR00095">
    <property type="entry name" value="16S rRNA (guanine(966)-N(2))-methyltransferase RsmD"/>
    <property type="match status" value="1"/>
</dbReference>
<proteinExistence type="predicted"/>
<keyword evidence="2 3" id="KW-0808">Transferase</keyword>
<dbReference type="PIRSF" id="PIRSF004553">
    <property type="entry name" value="CHP00095"/>
    <property type="match status" value="1"/>
</dbReference>
<evidence type="ECO:0000256" key="2">
    <source>
        <dbReference type="ARBA" id="ARBA00022679"/>
    </source>
</evidence>
<sequence length="183" mass="20280">MRVITGSARGKKLKEFAGMEIRPTTDRVKESIFNIIQFEIEGRNVLDLFGGTGQLGIECLSRGAARCTFVDISREAANLIRENLTSTNLADKARVAQEDSLSFLRGCREKFDLILLDPPFNSGLLEKTLETITAIDILTKNGIIVCERALGTQLPELKAPYGQAREYRYGKIAIALYRPAAEV</sequence>
<dbReference type="EMBL" id="VSSQ01009267">
    <property type="protein sequence ID" value="MPM41166.1"/>
    <property type="molecule type" value="Genomic_DNA"/>
</dbReference>
<dbReference type="AlphaFoldDB" id="A0A644ZJW3"/>
<evidence type="ECO:0000256" key="1">
    <source>
        <dbReference type="ARBA" id="ARBA00022603"/>
    </source>
</evidence>
<dbReference type="InterPro" id="IPR002052">
    <property type="entry name" value="DNA_methylase_N6_adenine_CS"/>
</dbReference>
<protein>
    <submittedName>
        <fullName evidence="3">Ribosomal RNA small subunit methyltransferase D</fullName>
        <ecNumber evidence="3">2.1.1.171</ecNumber>
    </submittedName>
</protein>
<organism evidence="3">
    <name type="scientific">bioreactor metagenome</name>
    <dbReference type="NCBI Taxonomy" id="1076179"/>
    <lineage>
        <taxon>unclassified sequences</taxon>
        <taxon>metagenomes</taxon>
        <taxon>ecological metagenomes</taxon>
    </lineage>
</organism>
<dbReference type="InterPro" id="IPR029063">
    <property type="entry name" value="SAM-dependent_MTases_sf"/>
</dbReference>
<dbReference type="EC" id="2.1.1.171" evidence="3"/>
<dbReference type="InterPro" id="IPR004398">
    <property type="entry name" value="RNA_MeTrfase_RsmD"/>
</dbReference>
<dbReference type="PROSITE" id="PS00092">
    <property type="entry name" value="N6_MTASE"/>
    <property type="match status" value="1"/>
</dbReference>
<keyword evidence="1 3" id="KW-0489">Methyltransferase</keyword>